<dbReference type="PANTHER" id="PTHR24198:SF165">
    <property type="entry name" value="ANKYRIN REPEAT-CONTAINING PROTEIN-RELATED"/>
    <property type="match status" value="1"/>
</dbReference>
<feature type="domain" description="Clr5" evidence="4">
    <location>
        <begin position="12"/>
        <end position="62"/>
    </location>
</feature>
<keyword evidence="2 3" id="KW-0040">ANK repeat</keyword>
<dbReference type="SMART" id="SM00248">
    <property type="entry name" value="ANK"/>
    <property type="match status" value="8"/>
</dbReference>
<dbReference type="InterPro" id="IPR036770">
    <property type="entry name" value="Ankyrin_rpt-contain_sf"/>
</dbReference>
<evidence type="ECO:0000259" key="4">
    <source>
        <dbReference type="Pfam" id="PF14420"/>
    </source>
</evidence>
<dbReference type="InterPro" id="IPR025676">
    <property type="entry name" value="Clr5_dom"/>
</dbReference>
<gene>
    <name evidence="5" type="ORF">GT037_011081</name>
</gene>
<proteinExistence type="predicted"/>
<dbReference type="Proteomes" id="UP000596902">
    <property type="component" value="Unassembled WGS sequence"/>
</dbReference>
<dbReference type="InterPro" id="IPR002110">
    <property type="entry name" value="Ankyrin_rpt"/>
</dbReference>
<keyword evidence="6" id="KW-1185">Reference proteome</keyword>
<organism evidence="5 6">
    <name type="scientific">Alternaria burnsii</name>
    <dbReference type="NCBI Taxonomy" id="1187904"/>
    <lineage>
        <taxon>Eukaryota</taxon>
        <taxon>Fungi</taxon>
        <taxon>Dikarya</taxon>
        <taxon>Ascomycota</taxon>
        <taxon>Pezizomycotina</taxon>
        <taxon>Dothideomycetes</taxon>
        <taxon>Pleosporomycetidae</taxon>
        <taxon>Pleosporales</taxon>
        <taxon>Pleosporineae</taxon>
        <taxon>Pleosporaceae</taxon>
        <taxon>Alternaria</taxon>
        <taxon>Alternaria sect. Alternaria</taxon>
    </lineage>
</organism>
<comment type="caution">
    <text evidence="5">The sequence shown here is derived from an EMBL/GenBank/DDBJ whole genome shotgun (WGS) entry which is preliminary data.</text>
</comment>
<sequence length="1126" mass="125007">MNNTTKTNSIDEKVWERHRSKIESLYWEHSLSTIDTYMKKYHGFAASKAQYERHLRKWQLRKNLTGSQWGMIIRHIKRNSICLERVEVLFKGHEIPQSRIIQEIARRSSLINTLEHGSDRLPMNITLRPRSSTPNMDIANGLRTSSSLVTSSSSSSLQTEDDLDLVTITSPTINSLGLNKSTCTGLYTPSFSWMQLGKMDSLLLTSSVFQQLVKQTQPSETQFNAIFCPTHHFTAGGTQTKHDTVLPSYMIASLLNNVSLAVHPTSNNAYALIKALPLSAVSQGLKALSIPIQDAFKERVFAISVQNGDLALMLAMLKLKLDPWERIMMDWEFVSQPTYPLTFATAVGHHKIARTLLSQMCQGANQSQLHELFGQIVEGRKLGKNIAHCGEDRHRSRMPETIELMCIVLAAGASPIRKCLNNSDPISIPHLKQLIDSTAGGIMAWLEIGLLDYYLTKPEGWEAPHMLRNRVSAAHDILQCVFNDYRDHLPKGCPRVKEVMRDVLRVVQTELDDSATQTILNAFNLVGYRLVGEEIHEEDISMPGSINDSILEPFDSTDWTAAASLMIAEGPNSAPSIRELEKKLKDAIAEKNLIYSLSAIRKHPALWYLLGSQILKLASSLGNDVNSIIRDMEDRESSGDVGLAVLLEYGQTATLSALLTGHTVWRCALEAVSEKDDFGPLEAMIFQGSPAPFLGDPKPQYRGDAVKGPDEHQLCFRAIAYYAIATNDFKLCKWLLAVGMDAEELFILDLDDGLLCYVRKAPAMYCSFGGGRGNPLDQVKHKLPSLLEVAAQHNNQVWIEFLLAAGVSAIDSMALLRATRNRASDAIIHLLLEAAQVRKSLVERTYGVAALRQAVRSRNFGLIKILCAAVDMNAIEPFPEEYIPVGHPSPDIVSPLGEAIITNDLEIVRILLHHNASPNAFVSLDGLEISEKAQGYMQRVTPLLAAIDMKSLPMVKVLLECGAELHYTCNMGTTRTPLQRAAEMGCLDIVQYLVNQHAIIDTIPIYSGATALQLAAMNGFCGIAEFLLKHEANPNYPPGRGHGRTAFEAAAEQGRIDMMSLLVKWNVNLDLVVGEPPESQYERARRFAENNGFMASKRYVEHIYKQTMGDQEWGSELALDLMSSIG</sequence>
<dbReference type="AlphaFoldDB" id="A0A8H7AT19"/>
<reference evidence="5" key="2">
    <citation type="submission" date="2020-08" db="EMBL/GenBank/DDBJ databases">
        <title>Draft Genome Sequence of Cumin Blight Pathogen Alternaria burnsii.</title>
        <authorList>
            <person name="Feng Z."/>
        </authorList>
    </citation>
    <scope>NUCLEOTIDE SEQUENCE</scope>
    <source>
        <strain evidence="5">CBS107.38</strain>
    </source>
</reference>
<dbReference type="Gene3D" id="1.25.40.20">
    <property type="entry name" value="Ankyrin repeat-containing domain"/>
    <property type="match status" value="1"/>
</dbReference>
<feature type="repeat" description="ANK" evidence="3">
    <location>
        <begin position="1007"/>
        <end position="1039"/>
    </location>
</feature>
<dbReference type="RefSeq" id="XP_038781174.1">
    <property type="nucleotide sequence ID" value="XM_038936128.1"/>
</dbReference>
<evidence type="ECO:0000256" key="2">
    <source>
        <dbReference type="ARBA" id="ARBA00023043"/>
    </source>
</evidence>
<dbReference type="Pfam" id="PF12796">
    <property type="entry name" value="Ank_2"/>
    <property type="match status" value="2"/>
</dbReference>
<dbReference type="PROSITE" id="PS50088">
    <property type="entry name" value="ANK_REPEAT"/>
    <property type="match status" value="1"/>
</dbReference>
<evidence type="ECO:0000313" key="6">
    <source>
        <dbReference type="Proteomes" id="UP000596902"/>
    </source>
</evidence>
<protein>
    <recommendedName>
        <fullName evidence="4">Clr5 domain-containing protein</fullName>
    </recommendedName>
</protein>
<dbReference type="GeneID" id="62209306"/>
<dbReference type="SUPFAM" id="SSF48403">
    <property type="entry name" value="Ankyrin repeat"/>
    <property type="match status" value="1"/>
</dbReference>
<dbReference type="PANTHER" id="PTHR24198">
    <property type="entry name" value="ANKYRIN REPEAT AND PROTEIN KINASE DOMAIN-CONTAINING PROTEIN"/>
    <property type="match status" value="1"/>
</dbReference>
<evidence type="ECO:0000313" key="5">
    <source>
        <dbReference type="EMBL" id="KAF7670788.1"/>
    </source>
</evidence>
<accession>A0A8H7AT19</accession>
<evidence type="ECO:0000256" key="3">
    <source>
        <dbReference type="PROSITE-ProRule" id="PRU00023"/>
    </source>
</evidence>
<keyword evidence="1" id="KW-0677">Repeat</keyword>
<reference evidence="5" key="1">
    <citation type="submission" date="2020-01" db="EMBL/GenBank/DDBJ databases">
        <authorList>
            <person name="Feng Z.H.Z."/>
        </authorList>
    </citation>
    <scope>NUCLEOTIDE SEQUENCE</scope>
    <source>
        <strain evidence="5">CBS107.38</strain>
    </source>
</reference>
<name>A0A8H7AT19_9PLEO</name>
<evidence type="ECO:0000256" key="1">
    <source>
        <dbReference type="ARBA" id="ARBA00022737"/>
    </source>
</evidence>
<dbReference type="PROSITE" id="PS50297">
    <property type="entry name" value="ANK_REP_REGION"/>
    <property type="match status" value="1"/>
</dbReference>
<dbReference type="Pfam" id="PF14420">
    <property type="entry name" value="Clr5"/>
    <property type="match status" value="1"/>
</dbReference>
<dbReference type="EMBL" id="JAAABM010000028">
    <property type="protein sequence ID" value="KAF7670788.1"/>
    <property type="molecule type" value="Genomic_DNA"/>
</dbReference>